<evidence type="ECO:0000256" key="6">
    <source>
        <dbReference type="ARBA" id="ARBA00023242"/>
    </source>
</evidence>
<feature type="compositionally biased region" description="Basic and acidic residues" evidence="8">
    <location>
        <begin position="75"/>
        <end position="85"/>
    </location>
</feature>
<keyword evidence="11" id="KW-1185">Reference proteome</keyword>
<evidence type="ECO:0000256" key="7">
    <source>
        <dbReference type="SAM" id="Coils"/>
    </source>
</evidence>
<protein>
    <recommendedName>
        <fullName evidence="9">MIF4G domain-containing protein</fullName>
    </recommendedName>
</protein>
<evidence type="ECO:0000259" key="9">
    <source>
        <dbReference type="SMART" id="SM00543"/>
    </source>
</evidence>
<dbReference type="Pfam" id="PF09090">
    <property type="entry name" value="MIF4G_like_2"/>
    <property type="match status" value="1"/>
</dbReference>
<evidence type="ECO:0000256" key="4">
    <source>
        <dbReference type="ARBA" id="ARBA00023042"/>
    </source>
</evidence>
<keyword evidence="7" id="KW-0175">Coiled coil</keyword>
<dbReference type="Proteomes" id="UP001642483">
    <property type="component" value="Unassembled WGS sequence"/>
</dbReference>
<feature type="region of interest" description="Disordered" evidence="8">
    <location>
        <begin position="75"/>
        <end position="99"/>
    </location>
</feature>
<accession>A0ABP0FTI2</accession>
<dbReference type="PANTHER" id="PTHR12412">
    <property type="entry name" value="CAP BINDING PROTEIN"/>
    <property type="match status" value="1"/>
</dbReference>
<comment type="similarity">
    <text evidence="2">Belongs to the NCBP1 family.</text>
</comment>
<dbReference type="Gene3D" id="1.25.40.180">
    <property type="match status" value="3"/>
</dbReference>
<reference evidence="10 11" key="1">
    <citation type="submission" date="2024-02" db="EMBL/GenBank/DDBJ databases">
        <authorList>
            <person name="Daric V."/>
            <person name="Darras S."/>
        </authorList>
    </citation>
    <scope>NUCLEOTIDE SEQUENCE [LARGE SCALE GENOMIC DNA]</scope>
</reference>
<dbReference type="InterPro" id="IPR015172">
    <property type="entry name" value="MIF4G-like_typ-1"/>
</dbReference>
<feature type="domain" description="MIF4G" evidence="9">
    <location>
        <begin position="102"/>
        <end position="314"/>
    </location>
</feature>
<comment type="subcellular location">
    <subcellularLocation>
        <location evidence="1">Nucleus</location>
    </subcellularLocation>
</comment>
<keyword evidence="5" id="KW-0508">mRNA splicing</keyword>
<dbReference type="Pfam" id="PF02854">
    <property type="entry name" value="MIF4G"/>
    <property type="match status" value="1"/>
</dbReference>
<dbReference type="SUPFAM" id="SSF48371">
    <property type="entry name" value="ARM repeat"/>
    <property type="match status" value="3"/>
</dbReference>
<keyword evidence="3" id="KW-0507">mRNA processing</keyword>
<dbReference type="InterPro" id="IPR016024">
    <property type="entry name" value="ARM-type_fold"/>
</dbReference>
<sequence>MEIAGTSSSFDKIAEITWIIILQPQRPENVAKYAEDENLLLVKWPLFSDMFPSLVIFVRFKYHFVMSNRRRAHQHDSDLSDDEAKASFGKRRKTSESNEEIEKRLESLICRVGEKSSSSLESNLEGLAAVLEADLPNFKPQILHILVLCSYQLPEKCSIYSTLLGLLNVRNYNCGAEFIEMVYCEMKRLIVINQFNMARYILQFIGDLVNSSVVTPSSMMGLLGAFADVTKQEGVPQSRKDWFVYVLMAALPWCGSILSEKKGNEMETLFSKLHKYVSNRNKDHHKFLRVWSSDDPHPQEDYVECLYAQICKLREDGWIEDIILRPYRAFQPVLADALQHNLPQFIPPPHIAGSTVYPLPKVIFRMFDYTDCPEGPLIPGNHAIERWLIEEHLSCLTRSYKYDKKECANRLLAIPGRDKMPLNHMIIETLLGDMFRLPSSPNPQVFYMAVFIELCKIQPSMMPQVLALASDMLYERLDTMQITCIDRFVNWFAQHLSNFQFRWSWDEWSDCLTMDPAMPKPKFIREVLEKCVRLAYHQRVCEIMPSEFQALLPSNPKIEFKYAIEAGSGSSEELNADKTTAQKIISAIKNKGKDDELIVMLDVIKPHSDGSEFNVKRLEIFLQSLLFLAQKSFSHSFSALAKFHKVIKWAADGEEGKIESLRILQDVWRNHPQKIGVLVDKMLRMQIVDCSSVAKWIFSPEMASDFTRLYTWEIMHATIRKMNKHLAKLEGEMAEMRERAAVAEKKDDCDENDDMMKGFNLFAPNEDDLRMMQEKVDAASSDQKKLFLIIFQRFIMILSDHLVRSKSLGCDYKTPWFKNTIQRLGEIFLLHKDTVVKFMMTLENLLFTSDLDPHILTIFQQFSSISR</sequence>
<dbReference type="SMART" id="SM00543">
    <property type="entry name" value="MIF4G"/>
    <property type="match status" value="1"/>
</dbReference>
<organism evidence="10 11">
    <name type="scientific">Clavelina lepadiformis</name>
    <name type="common">Light-bulb sea squirt</name>
    <name type="synonym">Ascidia lepadiformis</name>
    <dbReference type="NCBI Taxonomy" id="159417"/>
    <lineage>
        <taxon>Eukaryota</taxon>
        <taxon>Metazoa</taxon>
        <taxon>Chordata</taxon>
        <taxon>Tunicata</taxon>
        <taxon>Ascidiacea</taxon>
        <taxon>Aplousobranchia</taxon>
        <taxon>Clavelinidae</taxon>
        <taxon>Clavelina</taxon>
    </lineage>
</organism>
<keyword evidence="4" id="KW-0506">mRNA capping</keyword>
<comment type="caution">
    <text evidence="10">The sequence shown here is derived from an EMBL/GenBank/DDBJ whole genome shotgun (WGS) entry which is preliminary data.</text>
</comment>
<dbReference type="InterPro" id="IPR027159">
    <property type="entry name" value="CBP80"/>
</dbReference>
<dbReference type="InterPro" id="IPR015174">
    <property type="entry name" value="MIF4G-like_typ-2"/>
</dbReference>
<gene>
    <name evidence="10" type="ORF">CVLEPA_LOCUS13071</name>
</gene>
<dbReference type="Pfam" id="PF09088">
    <property type="entry name" value="MIF4G_like"/>
    <property type="match status" value="1"/>
</dbReference>
<evidence type="ECO:0000256" key="8">
    <source>
        <dbReference type="SAM" id="MobiDB-lite"/>
    </source>
</evidence>
<proteinExistence type="inferred from homology"/>
<evidence type="ECO:0000256" key="2">
    <source>
        <dbReference type="ARBA" id="ARBA00007413"/>
    </source>
</evidence>
<evidence type="ECO:0000256" key="1">
    <source>
        <dbReference type="ARBA" id="ARBA00004123"/>
    </source>
</evidence>
<name>A0ABP0FTI2_CLALP</name>
<keyword evidence="6" id="KW-0539">Nucleus</keyword>
<evidence type="ECO:0000256" key="3">
    <source>
        <dbReference type="ARBA" id="ARBA00022664"/>
    </source>
</evidence>
<dbReference type="EMBL" id="CAWYQH010000090">
    <property type="protein sequence ID" value="CAK8682405.1"/>
    <property type="molecule type" value="Genomic_DNA"/>
</dbReference>
<evidence type="ECO:0000256" key="5">
    <source>
        <dbReference type="ARBA" id="ARBA00023187"/>
    </source>
</evidence>
<feature type="coiled-coil region" evidence="7">
    <location>
        <begin position="719"/>
        <end position="746"/>
    </location>
</feature>
<dbReference type="InterPro" id="IPR003890">
    <property type="entry name" value="MIF4G-like_typ-3"/>
</dbReference>
<evidence type="ECO:0000313" key="10">
    <source>
        <dbReference type="EMBL" id="CAK8682405.1"/>
    </source>
</evidence>
<evidence type="ECO:0000313" key="11">
    <source>
        <dbReference type="Proteomes" id="UP001642483"/>
    </source>
</evidence>
<dbReference type="PANTHER" id="PTHR12412:SF2">
    <property type="entry name" value="NUCLEAR CAP-BINDING PROTEIN SUBUNIT 1"/>
    <property type="match status" value="1"/>
</dbReference>